<comment type="caution">
    <text evidence="1">The sequence shown here is derived from an EMBL/GenBank/DDBJ whole genome shotgun (WGS) entry which is preliminary data.</text>
</comment>
<proteinExistence type="predicted"/>
<dbReference type="InterPro" id="IPR036397">
    <property type="entry name" value="RNaseH_sf"/>
</dbReference>
<evidence type="ECO:0008006" key="3">
    <source>
        <dbReference type="Google" id="ProtNLM"/>
    </source>
</evidence>
<organism evidence="1 2">
    <name type="scientific">Araneus ventricosus</name>
    <name type="common">Orbweaver spider</name>
    <name type="synonym">Epeira ventricosa</name>
    <dbReference type="NCBI Taxonomy" id="182803"/>
    <lineage>
        <taxon>Eukaryota</taxon>
        <taxon>Metazoa</taxon>
        <taxon>Ecdysozoa</taxon>
        <taxon>Arthropoda</taxon>
        <taxon>Chelicerata</taxon>
        <taxon>Arachnida</taxon>
        <taxon>Araneae</taxon>
        <taxon>Araneomorphae</taxon>
        <taxon>Entelegynae</taxon>
        <taxon>Araneoidea</taxon>
        <taxon>Araneidae</taxon>
        <taxon>Araneus</taxon>
    </lineage>
</organism>
<dbReference type="PANTHER" id="PTHR47326:SF1">
    <property type="entry name" value="HTH PSQ-TYPE DOMAIN-CONTAINING PROTEIN"/>
    <property type="match status" value="1"/>
</dbReference>
<reference evidence="1 2" key="1">
    <citation type="journal article" date="2019" name="Sci. Rep.">
        <title>Orb-weaving spider Araneus ventricosus genome elucidates the spidroin gene catalogue.</title>
        <authorList>
            <person name="Kono N."/>
            <person name="Nakamura H."/>
            <person name="Ohtoshi R."/>
            <person name="Moran D.A.P."/>
            <person name="Shinohara A."/>
            <person name="Yoshida Y."/>
            <person name="Fujiwara M."/>
            <person name="Mori M."/>
            <person name="Tomita M."/>
            <person name="Arakawa K."/>
        </authorList>
    </citation>
    <scope>NUCLEOTIDE SEQUENCE [LARGE SCALE GENOMIC DNA]</scope>
</reference>
<evidence type="ECO:0000313" key="2">
    <source>
        <dbReference type="Proteomes" id="UP000499080"/>
    </source>
</evidence>
<accession>A0A4Y2PVK5</accession>
<name>A0A4Y2PVK5_ARAVE</name>
<dbReference type="AlphaFoldDB" id="A0A4Y2PVK5"/>
<dbReference type="GO" id="GO:0003676">
    <property type="term" value="F:nucleic acid binding"/>
    <property type="evidence" value="ECO:0007669"/>
    <property type="project" value="InterPro"/>
</dbReference>
<dbReference type="EMBL" id="BGPR01012249">
    <property type="protein sequence ID" value="GBN55259.1"/>
    <property type="molecule type" value="Genomic_DNA"/>
</dbReference>
<gene>
    <name evidence="1" type="ORF">AVEN_201511_1</name>
</gene>
<dbReference type="Proteomes" id="UP000499080">
    <property type="component" value="Unassembled WGS sequence"/>
</dbReference>
<keyword evidence="2" id="KW-1185">Reference proteome</keyword>
<sequence length="81" mass="9442">MASPQEQAQVEAWFIEFKSATQKDGALPHWNLEVRKVLDEKFPCRWIGKGAPTPWPLRSPDIAPSDFFLWGYVKNFVYEFP</sequence>
<protein>
    <recommendedName>
        <fullName evidence="3">DUF4817 domain-containing protein</fullName>
    </recommendedName>
</protein>
<dbReference type="PANTHER" id="PTHR47326">
    <property type="entry name" value="TRANSPOSABLE ELEMENT TC3 TRANSPOSASE-LIKE PROTEIN"/>
    <property type="match status" value="1"/>
</dbReference>
<evidence type="ECO:0000313" key="1">
    <source>
        <dbReference type="EMBL" id="GBN55259.1"/>
    </source>
</evidence>
<dbReference type="Gene3D" id="3.30.420.10">
    <property type="entry name" value="Ribonuclease H-like superfamily/Ribonuclease H"/>
    <property type="match status" value="1"/>
</dbReference>